<accession>A0A8I6YKG0</accession>
<dbReference type="SUPFAM" id="SSF81383">
    <property type="entry name" value="F-box domain"/>
    <property type="match status" value="1"/>
</dbReference>
<reference evidence="3" key="2">
    <citation type="submission" date="2020-10" db="EMBL/GenBank/DDBJ databases">
        <authorList>
            <person name="Scholz U."/>
            <person name="Mascher M."/>
            <person name="Fiebig A."/>
        </authorList>
    </citation>
    <scope>NUCLEOTIDE SEQUENCE [LARGE SCALE GENOMIC DNA]</scope>
    <source>
        <strain evidence="3">cv. Morex</strain>
    </source>
</reference>
<feature type="domain" description="F-box" evidence="2">
    <location>
        <begin position="11"/>
        <end position="52"/>
    </location>
</feature>
<dbReference type="PANTHER" id="PTHR35828:SF49">
    <property type="entry name" value="F-BOX DOMAIN-CONTAINING PROTEIN"/>
    <property type="match status" value="1"/>
</dbReference>
<evidence type="ECO:0000259" key="2">
    <source>
        <dbReference type="SMART" id="SM00256"/>
    </source>
</evidence>
<organism evidence="3 4">
    <name type="scientific">Hordeum vulgare subsp. vulgare</name>
    <name type="common">Domesticated barley</name>
    <dbReference type="NCBI Taxonomy" id="112509"/>
    <lineage>
        <taxon>Eukaryota</taxon>
        <taxon>Viridiplantae</taxon>
        <taxon>Streptophyta</taxon>
        <taxon>Embryophyta</taxon>
        <taxon>Tracheophyta</taxon>
        <taxon>Spermatophyta</taxon>
        <taxon>Magnoliopsida</taxon>
        <taxon>Liliopsida</taxon>
        <taxon>Poales</taxon>
        <taxon>Poaceae</taxon>
        <taxon>BOP clade</taxon>
        <taxon>Pooideae</taxon>
        <taxon>Triticodae</taxon>
        <taxon>Triticeae</taxon>
        <taxon>Hordeinae</taxon>
        <taxon>Hordeum</taxon>
    </lineage>
</organism>
<reference evidence="3" key="3">
    <citation type="submission" date="2022-01" db="UniProtKB">
        <authorList>
            <consortium name="EnsemblPlants"/>
        </authorList>
    </citation>
    <scope>IDENTIFICATION</scope>
    <source>
        <strain evidence="3">subsp. vulgare</strain>
    </source>
</reference>
<name>A0A8I6YKG0_HORVV</name>
<proteinExistence type="predicted"/>
<dbReference type="InterPro" id="IPR036047">
    <property type="entry name" value="F-box-like_dom_sf"/>
</dbReference>
<evidence type="ECO:0000313" key="3">
    <source>
        <dbReference type="EnsemblPlants" id="HORVU.MOREX.r3.7HG0751190.1.CDS1"/>
    </source>
</evidence>
<dbReference type="Gramene" id="HORVU.MOREX.r2.7HG0623100.1">
    <property type="protein sequence ID" value="HORVU.MOREX.r2.7HG0623100.1.CDS.1"/>
    <property type="gene ID" value="HORVU.MOREX.r2.7HG0623100"/>
</dbReference>
<dbReference type="Proteomes" id="UP000011116">
    <property type="component" value="Chromosome 7H"/>
</dbReference>
<dbReference type="Gramene" id="HORVU.MOREX.r3.7HG0751190.1">
    <property type="protein sequence ID" value="HORVU.MOREX.r3.7HG0751190.1.CDS1"/>
    <property type="gene ID" value="HORVU.MOREX.r3.7HG0751190"/>
</dbReference>
<keyword evidence="4" id="KW-1185">Reference proteome</keyword>
<sequence length="426" mass="47466">MDEITAAPSALPDDVVLELLMRVPDAVTLFRCAAACKRWRGLIADQSFLRRRWAANASSFAGFFARERRRQQERDDDSSSPPIFVPMPRSAAGPAPARLPLTSFLVPDMAGLLAGAEALTARNGVLLVRLSPCVAGGGGPIRLAACNLIAGTCDVLPPLDSKSSSPIGYTVLTGEDYFSSSPPSHAPNYTTFFKVLILGLSHIRTGSSVIGHYNLRMFSSSSSSSRWRSRTNLGDFYITRCDDDSDLWRYMEHSVVVDRCGVTHYLLTKWPDKHRLPYYTVDMKGHVCVMELCLSSYEPAAETHLLALVSGEVSCFSMHAEESLRLERWKLKGDDGHNNLDWIFKGVMELKPPKKRRIDDVLWVWSGEKSNTLLIMDWELHAYLANLETGTMEDITGQFYNTVSNAVPIEIDWPALFMSRLGKHIC</sequence>
<dbReference type="AlphaFoldDB" id="A0A8I6YKG0"/>
<reference evidence="4" key="1">
    <citation type="journal article" date="2012" name="Nature">
        <title>A physical, genetic and functional sequence assembly of the barley genome.</title>
        <authorList>
            <consortium name="The International Barley Genome Sequencing Consortium"/>
            <person name="Mayer K.F."/>
            <person name="Waugh R."/>
            <person name="Brown J.W."/>
            <person name="Schulman A."/>
            <person name="Langridge P."/>
            <person name="Platzer M."/>
            <person name="Fincher G.B."/>
            <person name="Muehlbauer G.J."/>
            <person name="Sato K."/>
            <person name="Close T.J."/>
            <person name="Wise R.P."/>
            <person name="Stein N."/>
        </authorList>
    </citation>
    <scope>NUCLEOTIDE SEQUENCE [LARGE SCALE GENOMIC DNA]</scope>
    <source>
        <strain evidence="4">cv. Morex</strain>
    </source>
</reference>
<feature type="region of interest" description="Disordered" evidence="1">
    <location>
        <begin position="68"/>
        <end position="92"/>
    </location>
</feature>
<evidence type="ECO:0000256" key="1">
    <source>
        <dbReference type="SAM" id="MobiDB-lite"/>
    </source>
</evidence>
<dbReference type="EnsemblPlants" id="HORVU.MOREX.r3.7HG0751190.1">
    <property type="protein sequence ID" value="HORVU.MOREX.r3.7HG0751190.1.CDS1"/>
    <property type="gene ID" value="HORVU.MOREX.r3.7HG0751190"/>
</dbReference>
<protein>
    <recommendedName>
        <fullName evidence="2">F-box domain-containing protein</fullName>
    </recommendedName>
</protein>
<dbReference type="InterPro" id="IPR001810">
    <property type="entry name" value="F-box_dom"/>
</dbReference>
<dbReference type="PANTHER" id="PTHR35828">
    <property type="entry name" value="OS08G0203800 PROTEIN-RELATED"/>
    <property type="match status" value="1"/>
</dbReference>
<evidence type="ECO:0000313" key="4">
    <source>
        <dbReference type="Proteomes" id="UP000011116"/>
    </source>
</evidence>
<dbReference type="Gene3D" id="1.20.1280.50">
    <property type="match status" value="1"/>
</dbReference>
<dbReference type="SMART" id="SM00256">
    <property type="entry name" value="FBOX"/>
    <property type="match status" value="1"/>
</dbReference>
<dbReference type="Pfam" id="PF12937">
    <property type="entry name" value="F-box-like"/>
    <property type="match status" value="1"/>
</dbReference>